<dbReference type="Proteomes" id="UP000230791">
    <property type="component" value="Unassembled WGS sequence"/>
</dbReference>
<dbReference type="OrthoDB" id="3689331at2"/>
<dbReference type="RefSeq" id="WP_100130717.1">
    <property type="nucleotide sequence ID" value="NZ_CADDYJ010000012.1"/>
</dbReference>
<sequence length="243" mass="26956">MSLPVVILSPVMPIWDGGAFCSSLTKLCAMKGFQVMLLDTLSLFPKSAHFFNHSAIETLSFMVEKLDKSFKKPTVLVGFSMAGILVQILATRLPNVQAVLAVNAPGYPDKLLQQRLGDILIHLENNDLLGALETLNIFMHPSGVVKKRVALEIPQDQKNMAVERMTRGFKLLLALDARDEIVKYRGKFLALVGEKSQLATVDNQTKSQCVNHEYRIISGAGTRLWDDNLVMTNAIVSEWMEGL</sequence>
<dbReference type="InterPro" id="IPR029058">
    <property type="entry name" value="AB_hydrolase_fold"/>
</dbReference>
<protein>
    <submittedName>
        <fullName evidence="1">Alpha/beta hydrolase</fullName>
    </submittedName>
</protein>
<comment type="caution">
    <text evidence="1">The sequence shown here is derived from an EMBL/GenBank/DDBJ whole genome shotgun (WGS) entry which is preliminary data.</text>
</comment>
<name>A0A2M6UU72_9HYPH</name>
<gene>
    <name evidence="1" type="ORF">CEV08_05520</name>
</gene>
<keyword evidence="1" id="KW-0378">Hydrolase</keyword>
<dbReference type="AlphaFoldDB" id="A0A2M6UU72"/>
<accession>A0A2M6UU72</accession>
<evidence type="ECO:0000313" key="2">
    <source>
        <dbReference type="Proteomes" id="UP000230791"/>
    </source>
</evidence>
<organism evidence="1 2">
    <name type="scientific">Bartonella tribocorum</name>
    <dbReference type="NCBI Taxonomy" id="85701"/>
    <lineage>
        <taxon>Bacteria</taxon>
        <taxon>Pseudomonadati</taxon>
        <taxon>Pseudomonadota</taxon>
        <taxon>Alphaproteobacteria</taxon>
        <taxon>Hyphomicrobiales</taxon>
        <taxon>Bartonellaceae</taxon>
        <taxon>Bartonella</taxon>
    </lineage>
</organism>
<evidence type="ECO:0000313" key="1">
    <source>
        <dbReference type="EMBL" id="PIT69736.1"/>
    </source>
</evidence>
<reference evidence="1 2" key="1">
    <citation type="submission" date="2017-06" db="EMBL/GenBank/DDBJ databases">
        <title>Draft genome of Bartonella tribocorum C635.</title>
        <authorList>
            <person name="Hadjadj L."/>
            <person name="Jiyipong T."/>
            <person name="Diene S.M."/>
            <person name="Morand S."/>
            <person name="Rolain J.-M."/>
        </authorList>
    </citation>
    <scope>NUCLEOTIDE SEQUENCE [LARGE SCALE GENOMIC DNA]</scope>
    <source>
        <strain evidence="1 2">C635</strain>
    </source>
</reference>
<dbReference type="GO" id="GO:0016787">
    <property type="term" value="F:hydrolase activity"/>
    <property type="evidence" value="ECO:0007669"/>
    <property type="project" value="UniProtKB-KW"/>
</dbReference>
<proteinExistence type="predicted"/>
<dbReference type="EMBL" id="NJPP01000017">
    <property type="protein sequence ID" value="PIT69736.1"/>
    <property type="molecule type" value="Genomic_DNA"/>
</dbReference>
<dbReference type="SUPFAM" id="SSF53474">
    <property type="entry name" value="alpha/beta-Hydrolases"/>
    <property type="match status" value="1"/>
</dbReference>
<dbReference type="Gene3D" id="3.40.50.1820">
    <property type="entry name" value="alpha/beta hydrolase"/>
    <property type="match status" value="1"/>
</dbReference>